<proteinExistence type="predicted"/>
<organism evidence="2 3">
    <name type="scientific">Listeria aquatica FSL S10-1188</name>
    <dbReference type="NCBI Taxonomy" id="1265818"/>
    <lineage>
        <taxon>Bacteria</taxon>
        <taxon>Bacillati</taxon>
        <taxon>Bacillota</taxon>
        <taxon>Bacilli</taxon>
        <taxon>Bacillales</taxon>
        <taxon>Listeriaceae</taxon>
        <taxon>Listeria</taxon>
    </lineage>
</organism>
<accession>W7BFC4</accession>
<protein>
    <recommendedName>
        <fullName evidence="1">YdhG-like domain-containing protein</fullName>
    </recommendedName>
</protein>
<reference evidence="2 3" key="1">
    <citation type="journal article" date="2014" name="Int. J. Syst. Evol. Microbiol.">
        <title>Listeria floridensis sp. nov., Listeria aquatica sp. nov., Listeria cornellensis sp. nov., Listeria riparia sp. nov. and Listeria grandensis sp. nov., from agricultural and natural environments.</title>
        <authorList>
            <person name="den Bakker H.C."/>
            <person name="Warchocki S."/>
            <person name="Wright E.M."/>
            <person name="Allred A.F."/>
            <person name="Ahlstrom C."/>
            <person name="Manuel C.S."/>
            <person name="Stasiewicz M.J."/>
            <person name="Burrell A."/>
            <person name="Roof S."/>
            <person name="Strawn L."/>
            <person name="Fortes E.D."/>
            <person name="Nightingale K.K."/>
            <person name="Kephart D."/>
            <person name="Wiedmann M."/>
        </authorList>
    </citation>
    <scope>NUCLEOTIDE SEQUENCE [LARGE SCALE GENOMIC DNA]</scope>
    <source>
        <strain evidence="2 3">FSL S10-1188</strain>
    </source>
</reference>
<dbReference type="Proteomes" id="UP000019246">
    <property type="component" value="Unassembled WGS sequence"/>
</dbReference>
<name>W7BFC4_9LIST</name>
<dbReference type="SUPFAM" id="SSF159888">
    <property type="entry name" value="YdhG-like"/>
    <property type="match status" value="1"/>
</dbReference>
<sequence length="110" mass="12886">MIEYIKQADESHQAHLQAMYKLIKQVFPEAEEKMAYGMPAFHEKVNAVYFGDNKKHLGFYPTPSVIEAFAERLDGYKFSKGAVQFPYNKELPKELIYDMLQYRKSELAQK</sequence>
<feature type="domain" description="YdhG-like" evidence="1">
    <location>
        <begin position="12"/>
        <end position="101"/>
    </location>
</feature>
<dbReference type="STRING" id="1265818.MAQA_00695"/>
<dbReference type="EMBL" id="AOCG01000001">
    <property type="protein sequence ID" value="EUJ21871.1"/>
    <property type="molecule type" value="Genomic_DNA"/>
</dbReference>
<dbReference type="RefSeq" id="WP_036070304.1">
    <property type="nucleotide sequence ID" value="NZ_AOCG01000001.1"/>
</dbReference>
<comment type="caution">
    <text evidence="2">The sequence shown here is derived from an EMBL/GenBank/DDBJ whole genome shotgun (WGS) entry which is preliminary data.</text>
</comment>
<evidence type="ECO:0000259" key="1">
    <source>
        <dbReference type="Pfam" id="PF08818"/>
    </source>
</evidence>
<gene>
    <name evidence="2" type="ORF">MAQA_00695</name>
</gene>
<dbReference type="Pfam" id="PF08818">
    <property type="entry name" value="DUF1801"/>
    <property type="match status" value="1"/>
</dbReference>
<dbReference type="AlphaFoldDB" id="W7BFC4"/>
<dbReference type="InterPro" id="IPR014922">
    <property type="entry name" value="YdhG-like"/>
</dbReference>
<dbReference type="OrthoDB" id="115213at2"/>
<evidence type="ECO:0000313" key="3">
    <source>
        <dbReference type="Proteomes" id="UP000019246"/>
    </source>
</evidence>
<dbReference type="Gene3D" id="3.90.1150.200">
    <property type="match status" value="1"/>
</dbReference>
<dbReference type="PATRIC" id="fig|1265818.5.peg.137"/>
<keyword evidence="3" id="KW-1185">Reference proteome</keyword>
<evidence type="ECO:0000313" key="2">
    <source>
        <dbReference type="EMBL" id="EUJ21871.1"/>
    </source>
</evidence>